<accession>F5IUJ3</accession>
<evidence type="ECO:0000313" key="2">
    <source>
        <dbReference type="EMBL" id="EGK03127.1"/>
    </source>
</evidence>
<organism evidence="2 3">
    <name type="scientific">Dysgonomonas gadei ATCC BAA-286</name>
    <dbReference type="NCBI Taxonomy" id="742766"/>
    <lineage>
        <taxon>Bacteria</taxon>
        <taxon>Pseudomonadati</taxon>
        <taxon>Bacteroidota</taxon>
        <taxon>Bacteroidia</taxon>
        <taxon>Bacteroidales</taxon>
        <taxon>Dysgonomonadaceae</taxon>
        <taxon>Dysgonomonas</taxon>
    </lineage>
</organism>
<dbReference type="RefSeq" id="WP_006798275.1">
    <property type="nucleotide sequence ID" value="NZ_GL891979.1"/>
</dbReference>
<dbReference type="EMBL" id="ADLV01000014">
    <property type="protein sequence ID" value="EGK03127.1"/>
    <property type="molecule type" value="Genomic_DNA"/>
</dbReference>
<proteinExistence type="predicted"/>
<protein>
    <submittedName>
        <fullName evidence="2">Uncharacterized protein</fullName>
    </submittedName>
</protein>
<dbReference type="AlphaFoldDB" id="F5IUJ3"/>
<evidence type="ECO:0000313" key="3">
    <source>
        <dbReference type="Proteomes" id="UP000004913"/>
    </source>
</evidence>
<feature type="non-terminal residue" evidence="2">
    <location>
        <position position="1"/>
    </location>
</feature>
<keyword evidence="1" id="KW-1133">Transmembrane helix</keyword>
<sequence length="132" mass="15841">ERERELITLDSLPLFFPLLFFQYSFLLRNIKAAYTRISNIIIRASVHTRDIISFSEDKNKYKVRFFTDGSIFVPRHLFQSIIHIHSLQKFQYPVKREFLIVFIKFVFTPSFFCPSLEKVPDRNWGIEIFTGR</sequence>
<name>F5IUJ3_9BACT</name>
<evidence type="ECO:0000256" key="1">
    <source>
        <dbReference type="SAM" id="Phobius"/>
    </source>
</evidence>
<keyword evidence="1" id="KW-0812">Transmembrane</keyword>
<keyword evidence="1" id="KW-0472">Membrane</keyword>
<reference evidence="2 3" key="1">
    <citation type="submission" date="2011-04" db="EMBL/GenBank/DDBJ databases">
        <title>The Genome Sequence of Dysgonomonas gadei ATCC BAA-286.</title>
        <authorList>
            <consortium name="The Broad Institute Genome Sequencing Platform"/>
            <person name="Earl A."/>
            <person name="Ward D."/>
            <person name="Feldgarden M."/>
            <person name="Gevers D."/>
            <person name="Pudlo N."/>
            <person name="Martens E."/>
            <person name="Allen-Vercoe E."/>
            <person name="Young S.K."/>
            <person name="Zeng Q."/>
            <person name="Gargeya S."/>
            <person name="Fitzgerald M."/>
            <person name="Haas B."/>
            <person name="Abouelleil A."/>
            <person name="Alvarado L."/>
            <person name="Arachchi H.M."/>
            <person name="Berlin A."/>
            <person name="Brown A."/>
            <person name="Chapman S.B."/>
            <person name="Chen Z."/>
            <person name="Dunbar C."/>
            <person name="Freedman E."/>
            <person name="Gearin G."/>
            <person name="Gellesch M."/>
            <person name="Goldberg J."/>
            <person name="Griggs A."/>
            <person name="Gujja S."/>
            <person name="Heiman D."/>
            <person name="Howarth C."/>
            <person name="Larson L."/>
            <person name="Lui A."/>
            <person name="MacDonald P.J.P."/>
            <person name="Mehta T."/>
            <person name="Montmayeur A."/>
            <person name="Murphy C."/>
            <person name="Neiman D."/>
            <person name="Pearson M."/>
            <person name="Priest M."/>
            <person name="Roberts A."/>
            <person name="Saif S."/>
            <person name="Shea T."/>
            <person name="Shenoy N."/>
            <person name="Sisk P."/>
            <person name="Stolte C."/>
            <person name="Sykes S."/>
            <person name="Yandava C."/>
            <person name="Wortman J."/>
            <person name="Nusbaum C."/>
            <person name="Birren B."/>
        </authorList>
    </citation>
    <scope>NUCLEOTIDE SEQUENCE [LARGE SCALE GENOMIC DNA]</scope>
    <source>
        <strain evidence="2 3">ATCC BAA-286</strain>
    </source>
</reference>
<dbReference type="Proteomes" id="UP000004913">
    <property type="component" value="Unassembled WGS sequence"/>
</dbReference>
<dbReference type="HOGENOM" id="CLU_1910984_0_0_10"/>
<keyword evidence="3" id="KW-1185">Reference proteome</keyword>
<gene>
    <name evidence="2" type="ORF">HMPREF9455_00760</name>
</gene>
<feature type="transmembrane region" description="Helical" evidence="1">
    <location>
        <begin position="6"/>
        <end position="26"/>
    </location>
</feature>
<comment type="caution">
    <text evidence="2">The sequence shown here is derived from an EMBL/GenBank/DDBJ whole genome shotgun (WGS) entry which is preliminary data.</text>
</comment>